<dbReference type="RefSeq" id="WP_213230347.1">
    <property type="nucleotide sequence ID" value="NZ_CP098827.1"/>
</dbReference>
<dbReference type="SUPFAM" id="SSF50969">
    <property type="entry name" value="YVTN repeat-like/Quinoprotein amine dehydrogenase"/>
    <property type="match status" value="1"/>
</dbReference>
<evidence type="ECO:0000256" key="1">
    <source>
        <dbReference type="SAM" id="SignalP"/>
    </source>
</evidence>
<keyword evidence="1" id="KW-0732">Signal</keyword>
<dbReference type="Gene3D" id="2.130.10.10">
    <property type="entry name" value="YVTN repeat-like/Quinoprotein amine dehydrogenase"/>
    <property type="match status" value="2"/>
</dbReference>
<dbReference type="EMBL" id="CP098827">
    <property type="protein sequence ID" value="XBO72176.1"/>
    <property type="molecule type" value="Genomic_DNA"/>
</dbReference>
<name>A0AAU7KKD0_9GAMM</name>
<dbReference type="InterPro" id="IPR015943">
    <property type="entry name" value="WD40/YVTN_repeat-like_dom_sf"/>
</dbReference>
<reference evidence="2" key="1">
    <citation type="submission" date="2022-06" db="EMBL/GenBank/DDBJ databases">
        <title>A novel DMS-producing enzyme.</title>
        <authorList>
            <person name="Zhang Y."/>
        </authorList>
    </citation>
    <scope>NUCLEOTIDE SEQUENCE</scope>
    <source>
        <strain evidence="2">RT37</strain>
    </source>
</reference>
<feature type="signal peptide" evidence="1">
    <location>
        <begin position="1"/>
        <end position="21"/>
    </location>
</feature>
<accession>A0AAU7KKD0</accession>
<protein>
    <submittedName>
        <fullName evidence="2">Lactonase family protein</fullName>
    </submittedName>
</protein>
<dbReference type="AlphaFoldDB" id="A0AAU7KKD0"/>
<sequence length="420" mass="43424">MTLRLPTLMLLTLAPLSTCLAAETIYVVTNKTEGNSVAAFHADDDGTLSLASEYPTGGLGTGDLEIPALEKNPDHPLANGDDPLISANAIAASADGGWMVAVNPGDGTLSLMNRAPDGSLQAVNSVTASDRFPISVAIHGHLVASASVGDSNQAGSIALYRHTPEGLIAIQGSRRDLGARPSTIAFSRSGAFVIVNELVTGKIHSFAVSDDGLSADPIASVDSPRAPAERFHAIPVGFAIGQGDQGETLLMSEARFLTPEFGLREEADKVPQSPLYSWQTSSVSSYVLDDQGGLTLKTADALTGAAMEGGEIANCWVALNADGDTLYTANALSSSISRYSVKPDGSIALEDATAYKDDGELLFFSDMALSPDGDTLYQLVGNTGQVMAFDVAEDGGLSLRTSAGGLPELGSYGLVVLEDG</sequence>
<gene>
    <name evidence="2" type="ORF">NFG58_05565</name>
</gene>
<proteinExistence type="predicted"/>
<feature type="chain" id="PRO_5043414351" evidence="1">
    <location>
        <begin position="22"/>
        <end position="420"/>
    </location>
</feature>
<organism evidence="2">
    <name type="scientific">Halomonas sp. RT37</name>
    <dbReference type="NCBI Taxonomy" id="2950872"/>
    <lineage>
        <taxon>Bacteria</taxon>
        <taxon>Pseudomonadati</taxon>
        <taxon>Pseudomonadota</taxon>
        <taxon>Gammaproteobacteria</taxon>
        <taxon>Oceanospirillales</taxon>
        <taxon>Halomonadaceae</taxon>
        <taxon>Halomonas</taxon>
    </lineage>
</organism>
<evidence type="ECO:0000313" key="2">
    <source>
        <dbReference type="EMBL" id="XBO72176.1"/>
    </source>
</evidence>
<dbReference type="InterPro" id="IPR011044">
    <property type="entry name" value="Quino_amine_DH_bsu"/>
</dbReference>